<dbReference type="Pfam" id="PF01938">
    <property type="entry name" value="TRAM"/>
    <property type="match status" value="1"/>
</dbReference>
<organism evidence="8 9">
    <name type="scientific">Pseudocercospora eumusae</name>
    <dbReference type="NCBI Taxonomy" id="321146"/>
    <lineage>
        <taxon>Eukaryota</taxon>
        <taxon>Fungi</taxon>
        <taxon>Dikarya</taxon>
        <taxon>Ascomycota</taxon>
        <taxon>Pezizomycotina</taxon>
        <taxon>Dothideomycetes</taxon>
        <taxon>Dothideomycetidae</taxon>
        <taxon>Mycosphaerellales</taxon>
        <taxon>Mycosphaerellaceae</taxon>
        <taxon>Pseudocercospora</taxon>
    </lineage>
</organism>
<feature type="compositionally biased region" description="Basic residues" evidence="6">
    <location>
        <begin position="39"/>
        <end position="49"/>
    </location>
</feature>
<dbReference type="PANTHER" id="PTHR11061">
    <property type="entry name" value="RNA M5U METHYLTRANSFERASE"/>
    <property type="match status" value="1"/>
</dbReference>
<evidence type="ECO:0000313" key="8">
    <source>
        <dbReference type="EMBL" id="KXT01787.1"/>
    </source>
</evidence>
<dbReference type="EMBL" id="LFZN01000050">
    <property type="protein sequence ID" value="KXT01787.1"/>
    <property type="molecule type" value="Genomic_DNA"/>
</dbReference>
<dbReference type="SUPFAM" id="SSF53335">
    <property type="entry name" value="S-adenosyl-L-methionine-dependent methyltransferases"/>
    <property type="match status" value="1"/>
</dbReference>
<dbReference type="PROSITE" id="PS01230">
    <property type="entry name" value="TRMA_1"/>
    <property type="match status" value="1"/>
</dbReference>
<name>A0A139HH92_9PEZI</name>
<evidence type="ECO:0000256" key="1">
    <source>
        <dbReference type="ARBA" id="ARBA00022603"/>
    </source>
</evidence>
<comment type="similarity">
    <text evidence="4">Belongs to the class I-like SAM-binding methyltransferase superfamily. RNA M5U methyltransferase family.</text>
</comment>
<keyword evidence="1 4" id="KW-0489">Methyltransferase</keyword>
<dbReference type="Gene3D" id="2.40.50.140">
    <property type="entry name" value="Nucleic acid-binding proteins"/>
    <property type="match status" value="1"/>
</dbReference>
<dbReference type="GO" id="GO:0009451">
    <property type="term" value="P:RNA modification"/>
    <property type="evidence" value="ECO:0007669"/>
    <property type="project" value="UniProtKB-ARBA"/>
</dbReference>
<feature type="binding site" evidence="4">
    <location>
        <position position="406"/>
    </location>
    <ligand>
        <name>S-adenosyl-L-methionine</name>
        <dbReference type="ChEBI" id="CHEBI:59789"/>
    </ligand>
</feature>
<dbReference type="Proteomes" id="UP000070133">
    <property type="component" value="Unassembled WGS sequence"/>
</dbReference>
<gene>
    <name evidence="8" type="ORF">AC578_1983</name>
</gene>
<dbReference type="GO" id="GO:0030697">
    <property type="term" value="F:tRNA (uracil(54)-C5)-methyltransferase activity, S-adenosyl methionine-dependent"/>
    <property type="evidence" value="ECO:0007669"/>
    <property type="project" value="InterPro"/>
</dbReference>
<keyword evidence="3 4" id="KW-0949">S-adenosyl-L-methionine</keyword>
<dbReference type="Gene3D" id="3.40.50.150">
    <property type="entry name" value="Vaccinia Virus protein VP39"/>
    <property type="match status" value="2"/>
</dbReference>
<dbReference type="AlphaFoldDB" id="A0A139HH92"/>
<dbReference type="SUPFAM" id="SSF50249">
    <property type="entry name" value="Nucleic acid-binding proteins"/>
    <property type="match status" value="1"/>
</dbReference>
<evidence type="ECO:0000256" key="5">
    <source>
        <dbReference type="PROSITE-ProRule" id="PRU10015"/>
    </source>
</evidence>
<accession>A0A139HH92</accession>
<reference evidence="8 9" key="1">
    <citation type="submission" date="2015-07" db="EMBL/GenBank/DDBJ databases">
        <title>Comparative genomics of the Sigatoka disease complex on banana suggests a link between parallel evolutionary changes in Pseudocercospora fijiensis and Pseudocercospora eumusae and increased virulence on the banana host.</title>
        <authorList>
            <person name="Chang T.-C."/>
            <person name="Salvucci A."/>
            <person name="Crous P.W."/>
            <person name="Stergiopoulos I."/>
        </authorList>
    </citation>
    <scope>NUCLEOTIDE SEQUENCE [LARGE SCALE GENOMIC DNA]</scope>
    <source>
        <strain evidence="8 9">CBS 114824</strain>
    </source>
</reference>
<dbReference type="STRING" id="321146.A0A139HH92"/>
<evidence type="ECO:0000256" key="4">
    <source>
        <dbReference type="PROSITE-ProRule" id="PRU01024"/>
    </source>
</evidence>
<dbReference type="GO" id="GO:0032259">
    <property type="term" value="P:methylation"/>
    <property type="evidence" value="ECO:0007669"/>
    <property type="project" value="UniProtKB-KW"/>
</dbReference>
<dbReference type="PROSITE" id="PS50926">
    <property type="entry name" value="TRAM"/>
    <property type="match status" value="1"/>
</dbReference>
<feature type="active site" description="Nucleophile" evidence="4">
    <location>
        <position position="506"/>
    </location>
</feature>
<feature type="binding site" evidence="4">
    <location>
        <position position="361"/>
    </location>
    <ligand>
        <name>S-adenosyl-L-methionine</name>
        <dbReference type="ChEBI" id="CHEBI:59789"/>
    </ligand>
</feature>
<feature type="binding site" evidence="4">
    <location>
        <position position="479"/>
    </location>
    <ligand>
        <name>S-adenosyl-L-methionine</name>
        <dbReference type="ChEBI" id="CHEBI:59789"/>
    </ligand>
</feature>
<feature type="binding site" evidence="4">
    <location>
        <position position="427"/>
    </location>
    <ligand>
        <name>S-adenosyl-L-methionine</name>
        <dbReference type="ChEBI" id="CHEBI:59789"/>
    </ligand>
</feature>
<feature type="region of interest" description="Disordered" evidence="6">
    <location>
        <begin position="562"/>
        <end position="582"/>
    </location>
</feature>
<protein>
    <recommendedName>
        <fullName evidence="7">TRAM domain-containing protein</fullName>
    </recommendedName>
</protein>
<evidence type="ECO:0000259" key="7">
    <source>
        <dbReference type="PROSITE" id="PS50926"/>
    </source>
</evidence>
<keyword evidence="2 4" id="KW-0808">Transferase</keyword>
<evidence type="ECO:0000256" key="2">
    <source>
        <dbReference type="ARBA" id="ARBA00022679"/>
    </source>
</evidence>
<feature type="region of interest" description="Disordered" evidence="6">
    <location>
        <begin position="31"/>
        <end position="58"/>
    </location>
</feature>
<dbReference type="OrthoDB" id="10250660at2759"/>
<dbReference type="InterPro" id="IPR012340">
    <property type="entry name" value="NA-bd_OB-fold"/>
</dbReference>
<dbReference type="FunFam" id="2.40.50.140:FF:000201">
    <property type="entry name" value="TRM2p tRNA methyltransferase"/>
    <property type="match status" value="1"/>
</dbReference>
<feature type="active site" evidence="5">
    <location>
        <position position="506"/>
    </location>
</feature>
<comment type="caution">
    <text evidence="8">The sequence shown here is derived from an EMBL/GenBank/DDBJ whole genome shotgun (WGS) entry which is preliminary data.</text>
</comment>
<sequence length="739" mass="82085">MFQIRRGVKLRPAFLHAPISATMKTSAMAQKRSFNEGKRHFKKNKKQKQKQTSAADGSNEEVLLADVRNLLKHVKLTDDRPTVVPQQLAEIDVTISALSSTGDGLGEKDGQVYVVPFAAPGDTITARVYKYFEEESYSLADFVKVVSPSQHRTEEPKCPYFTQCSGCQFQHLPYDFQLAHKKSVLERAYRNFSHLPASAIPTIGDTIGSPLQYGYRTKLTPHFDGPPGGRRDKRHGQKVTWPGVPPIGFMLKGTRKTMDIEDCPIGTEAVRIGMKRERKRVAADIDKYQKGATLLLRESTERLPKAAGLVEVDKESESKDEVLEDRGQHVHRKICITDHNATSTEYIDDFRFDNPAGSFFQNNNSILPLVTQYIRDNILDKTVSQNGASEHGKEDGPQVKNMIDAYCGSGFFTVTLSGMFSNSIGIDISGQSIDYASKNAKLNNLPADSTHFIAADANHLFGSVDKKKFPPRETAVVIDPPRKGCDEGFIRQLLDYAPARICYVSCNVHTQARDVGWLVGGLPGTSDEAQGLYEIESLRGFDFFPQTSHVEGVAILRKRASVSEPKDAPNGSSAVSSHTDANESILSHTPSIYYGKGTKDVEMRFISKVKKVAATITCHIPEPGSSPRNKHKKPATNNLTRQPFKLQAPETGTIARRRHMARIHDEFHVDANSEKAPIIHTMPAKDEKTSAKVLRRRSLSPALIMSMAITIDVKTLLQFLDESELDARRYSTRSAALEM</sequence>
<keyword evidence="9" id="KW-1185">Reference proteome</keyword>
<dbReference type="GO" id="GO:0008033">
    <property type="term" value="P:tRNA processing"/>
    <property type="evidence" value="ECO:0007669"/>
    <property type="project" value="InterPro"/>
</dbReference>
<evidence type="ECO:0000256" key="3">
    <source>
        <dbReference type="ARBA" id="ARBA00022691"/>
    </source>
</evidence>
<dbReference type="InterPro" id="IPR030390">
    <property type="entry name" value="MeTrfase_TrmA_AS"/>
</dbReference>
<dbReference type="Pfam" id="PF05958">
    <property type="entry name" value="tRNA_U5-meth_tr"/>
    <property type="match status" value="1"/>
</dbReference>
<dbReference type="PROSITE" id="PS01231">
    <property type="entry name" value="TRMA_2"/>
    <property type="match status" value="1"/>
</dbReference>
<evidence type="ECO:0000313" key="9">
    <source>
        <dbReference type="Proteomes" id="UP000070133"/>
    </source>
</evidence>
<dbReference type="InterPro" id="IPR010280">
    <property type="entry name" value="U5_MeTrfase_fam"/>
</dbReference>
<dbReference type="InterPro" id="IPR029063">
    <property type="entry name" value="SAM-dependent_MTases_sf"/>
</dbReference>
<feature type="compositionally biased region" description="Polar residues" evidence="6">
    <location>
        <begin position="570"/>
        <end position="582"/>
    </location>
</feature>
<feature type="domain" description="TRAM" evidence="7">
    <location>
        <begin position="81"/>
        <end position="144"/>
    </location>
</feature>
<dbReference type="InterPro" id="IPR002792">
    <property type="entry name" value="TRAM_dom"/>
</dbReference>
<dbReference type="PROSITE" id="PS51622">
    <property type="entry name" value="SAM_MT_RNA_M5U_2"/>
    <property type="match status" value="1"/>
</dbReference>
<dbReference type="PROSITE" id="PS51687">
    <property type="entry name" value="SAM_MT_RNA_M5U"/>
    <property type="match status" value="1"/>
</dbReference>
<dbReference type="InterPro" id="IPR030391">
    <property type="entry name" value="MeTrfase_TrmA_CS"/>
</dbReference>
<evidence type="ECO:0000256" key="6">
    <source>
        <dbReference type="SAM" id="MobiDB-lite"/>
    </source>
</evidence>
<dbReference type="InterPro" id="IPR025795">
    <property type="entry name" value="tRNA_(uracil-5-)_MeTrfase"/>
</dbReference>
<dbReference type="PANTHER" id="PTHR11061:SF30">
    <property type="entry name" value="TRNA (URACIL(54)-C(5))-METHYLTRANSFERASE"/>
    <property type="match status" value="1"/>
</dbReference>
<proteinExistence type="inferred from homology"/>